<protein>
    <submittedName>
        <fullName evidence="1">Uncharacterized protein</fullName>
    </submittedName>
</protein>
<evidence type="ECO:0000313" key="1">
    <source>
        <dbReference type="EMBL" id="KAJ8898411.1"/>
    </source>
</evidence>
<comment type="caution">
    <text evidence="1">The sequence shown here is derived from an EMBL/GenBank/DDBJ whole genome shotgun (WGS) entry which is preliminary data.</text>
</comment>
<dbReference type="EMBL" id="JARBHB010000001">
    <property type="protein sequence ID" value="KAJ8898411.1"/>
    <property type="molecule type" value="Genomic_DNA"/>
</dbReference>
<dbReference type="PANTHER" id="PTHR47018:SF1">
    <property type="entry name" value="TESMIN_TSO1-LIKE CXC DOMAIN-CONTAINING PROTEIN"/>
    <property type="match status" value="1"/>
</dbReference>
<gene>
    <name evidence="1" type="ORF">PR048_003771</name>
</gene>
<sequence length="674" mass="76016">MASQSECLVCRKTLEPGQEEVTTVKRGLLGHVNASEQRADGNVPFLRYLVASGSSLKLHERCRKYYTRPSTINKHFSSEKKSEDPDLGTERRLRSSVDVFNIEQDCLYCEEEASVRKETKKEVKFRKTTYEVTILPFKDSVIARALAWVEIVHARALSVADLEVAEAKYHKQCRLLFVSMAIRKSSIVNLKGFASSILHDKLYLDKKDTKEEEIIRIVEAAANITRRDIRSLLYYGILNRYEFSALEHRRASTGGSKKVYIQYAFDNADFNIRTITGHGTFHTIGGVRFITSTQNQESMTVNRLLHPSSADTIAARGKLQVNCYKKKALSGLKGINICELATVSDATDRSGSCIVTFDQPLYAKASEIIAVALPGELDIASLRLGGFHLRVSFMGSIGFIMPGSHAFSRVVRTQMITSQALITMILEMENLFGVYQEELHKFFLEVSIGENMIPDAVELPVLVSCLASFERKSSTMHLFIRAEMSGDWELHLKCVCSMLPRLHAVGHIHYAKSANLYVQQMKELPSRMPPHEYNKFTSEVFLTARRKNEFWGGVWTDLSIEKAWNHRKYTCISRSCFSCMPEVVQCLEEFSCIKAGSSEQHVELRDSRRTRDAHDVAVLLSWLKEHSPWDVDCLRSLASGDVGDDSINCDQAEYVGLGAIERIIGSNVGEVKLM</sequence>
<organism evidence="1 2">
    <name type="scientific">Dryococelus australis</name>
    <dbReference type="NCBI Taxonomy" id="614101"/>
    <lineage>
        <taxon>Eukaryota</taxon>
        <taxon>Metazoa</taxon>
        <taxon>Ecdysozoa</taxon>
        <taxon>Arthropoda</taxon>
        <taxon>Hexapoda</taxon>
        <taxon>Insecta</taxon>
        <taxon>Pterygota</taxon>
        <taxon>Neoptera</taxon>
        <taxon>Polyneoptera</taxon>
        <taxon>Phasmatodea</taxon>
        <taxon>Verophasmatodea</taxon>
        <taxon>Anareolatae</taxon>
        <taxon>Phasmatidae</taxon>
        <taxon>Eurycanthinae</taxon>
        <taxon>Dryococelus</taxon>
    </lineage>
</organism>
<evidence type="ECO:0000313" key="2">
    <source>
        <dbReference type="Proteomes" id="UP001159363"/>
    </source>
</evidence>
<dbReference type="Proteomes" id="UP001159363">
    <property type="component" value="Chromosome 1"/>
</dbReference>
<accession>A0ABQ9INY9</accession>
<proteinExistence type="predicted"/>
<reference evidence="1 2" key="1">
    <citation type="submission" date="2023-02" db="EMBL/GenBank/DDBJ databases">
        <title>LHISI_Scaffold_Assembly.</title>
        <authorList>
            <person name="Stuart O.P."/>
            <person name="Cleave R."/>
            <person name="Magrath M.J.L."/>
            <person name="Mikheyev A.S."/>
        </authorList>
    </citation>
    <scope>NUCLEOTIDE SEQUENCE [LARGE SCALE GENOMIC DNA]</scope>
    <source>
        <strain evidence="1">Daus_M_001</strain>
        <tissue evidence="1">Leg muscle</tissue>
    </source>
</reference>
<dbReference type="PANTHER" id="PTHR47018">
    <property type="entry name" value="CXC DOMAIN-CONTAINING PROTEIN-RELATED"/>
    <property type="match status" value="1"/>
</dbReference>
<name>A0ABQ9INY9_9NEOP</name>
<keyword evidence="2" id="KW-1185">Reference proteome</keyword>